<dbReference type="EMBL" id="CM017623">
    <property type="protein sequence ID" value="TYH87294.1"/>
    <property type="molecule type" value="Genomic_DNA"/>
</dbReference>
<evidence type="ECO:0000256" key="7">
    <source>
        <dbReference type="SAM" id="MobiDB-lite"/>
    </source>
</evidence>
<dbReference type="GO" id="GO:0000301">
    <property type="term" value="P:retrograde transport, vesicle recycling within Golgi"/>
    <property type="evidence" value="ECO:0007669"/>
    <property type="project" value="TreeGrafter"/>
</dbReference>
<gene>
    <name evidence="9" type="ORF">ES332_D01G107400v1</name>
</gene>
<dbReference type="PANTHER" id="PTHR13815">
    <property type="entry name" value="GOLGIN-84"/>
    <property type="match status" value="1"/>
</dbReference>
<dbReference type="InterPro" id="IPR025757">
    <property type="entry name" value="MIP1_Leuzipper"/>
</dbReference>
<keyword evidence="3" id="KW-1133">Transmembrane helix</keyword>
<evidence type="ECO:0000313" key="10">
    <source>
        <dbReference type="Proteomes" id="UP000322667"/>
    </source>
</evidence>
<keyword evidence="2" id="KW-0812">Transmembrane</keyword>
<evidence type="ECO:0000256" key="5">
    <source>
        <dbReference type="ARBA" id="ARBA00023054"/>
    </source>
</evidence>
<keyword evidence="6" id="KW-0472">Membrane</keyword>
<evidence type="ECO:0000256" key="2">
    <source>
        <dbReference type="ARBA" id="ARBA00022692"/>
    </source>
</evidence>
<dbReference type="AlphaFoldDB" id="A0A5D2M7I7"/>
<evidence type="ECO:0000313" key="9">
    <source>
        <dbReference type="EMBL" id="TYH87294.1"/>
    </source>
</evidence>
<keyword evidence="10" id="KW-1185">Reference proteome</keyword>
<sequence>MEARFRRGQKKSPEEANQMLQMQAWQEEVERARQGQRDAESKPSSLEAEVQKMRVEMAAMKRDAEHYSRQKCGCQLRKMLRIDGLCKKMGYKDTKLLMLYEGRSSINRYLQWKSGKVWSKSFSAGDDSCNSCSELEDLYLILMQHATTWVIQVKKLQQQLQKETDLHLALASAVEHCGSPSSSSPGKLPDKAQELLDSIAVLEITVAKLQQALHQGPC</sequence>
<evidence type="ECO:0000256" key="1">
    <source>
        <dbReference type="ARBA" id="ARBA00004194"/>
    </source>
</evidence>
<dbReference type="GO" id="GO:0007030">
    <property type="term" value="P:Golgi organization"/>
    <property type="evidence" value="ECO:0007669"/>
    <property type="project" value="InterPro"/>
</dbReference>
<comment type="subcellular location">
    <subcellularLocation>
        <location evidence="1">Golgi apparatus membrane</location>
        <topology evidence="1">Single-pass membrane protein</topology>
    </subcellularLocation>
</comment>
<dbReference type="Proteomes" id="UP000322667">
    <property type="component" value="Chromosome D01"/>
</dbReference>
<evidence type="ECO:0000256" key="4">
    <source>
        <dbReference type="ARBA" id="ARBA00023034"/>
    </source>
</evidence>
<proteinExistence type="predicted"/>
<keyword evidence="4" id="KW-0333">Golgi apparatus</keyword>
<feature type="region of interest" description="Disordered" evidence="7">
    <location>
        <begin position="1"/>
        <end position="47"/>
    </location>
</feature>
<name>A0A5D2M7I7_GOSTO</name>
<evidence type="ECO:0000256" key="6">
    <source>
        <dbReference type="ARBA" id="ARBA00023136"/>
    </source>
</evidence>
<feature type="compositionally biased region" description="Basic and acidic residues" evidence="7">
    <location>
        <begin position="28"/>
        <end position="41"/>
    </location>
</feature>
<evidence type="ECO:0000259" key="8">
    <source>
        <dbReference type="Pfam" id="PF14389"/>
    </source>
</evidence>
<accession>A0A5D2M7I7</accession>
<feature type="domain" description="Ternary complex factor MIP1 leucine-zipper" evidence="8">
    <location>
        <begin position="153"/>
        <end position="214"/>
    </location>
</feature>
<evidence type="ECO:0000256" key="3">
    <source>
        <dbReference type="ARBA" id="ARBA00022989"/>
    </source>
</evidence>
<dbReference type="InterPro" id="IPR019177">
    <property type="entry name" value="Golgin_subfamily_A_member_5"/>
</dbReference>
<keyword evidence="5" id="KW-0175">Coiled coil</keyword>
<dbReference type="Pfam" id="PF14389">
    <property type="entry name" value="Lzipper-MIP1"/>
    <property type="match status" value="1"/>
</dbReference>
<protein>
    <recommendedName>
        <fullName evidence="8">Ternary complex factor MIP1 leucine-zipper domain-containing protein</fullName>
    </recommendedName>
</protein>
<dbReference type="GO" id="GO:0031985">
    <property type="term" value="C:Golgi cisterna"/>
    <property type="evidence" value="ECO:0007669"/>
    <property type="project" value="TreeGrafter"/>
</dbReference>
<reference evidence="9 10" key="1">
    <citation type="submission" date="2019-07" db="EMBL/GenBank/DDBJ databases">
        <title>WGS assembly of Gossypium tomentosum.</title>
        <authorList>
            <person name="Chen Z.J."/>
            <person name="Sreedasyam A."/>
            <person name="Ando A."/>
            <person name="Song Q."/>
            <person name="De L."/>
            <person name="Hulse-Kemp A."/>
            <person name="Ding M."/>
            <person name="Ye W."/>
            <person name="Kirkbride R."/>
            <person name="Jenkins J."/>
            <person name="Plott C."/>
            <person name="Lovell J."/>
            <person name="Lin Y.-M."/>
            <person name="Vaughn R."/>
            <person name="Liu B."/>
            <person name="Li W."/>
            <person name="Simpson S."/>
            <person name="Scheffler B."/>
            <person name="Saski C."/>
            <person name="Grover C."/>
            <person name="Hu G."/>
            <person name="Conover J."/>
            <person name="Carlson J."/>
            <person name="Shu S."/>
            <person name="Boston L."/>
            <person name="Williams M."/>
            <person name="Peterson D."/>
            <person name="Mcgee K."/>
            <person name="Jones D."/>
            <person name="Wendel J."/>
            <person name="Stelly D."/>
            <person name="Grimwood J."/>
            <person name="Schmutz J."/>
        </authorList>
    </citation>
    <scope>NUCLEOTIDE SEQUENCE [LARGE SCALE GENOMIC DNA]</scope>
    <source>
        <strain evidence="9">7179.01</strain>
    </source>
</reference>
<dbReference type="PANTHER" id="PTHR13815:SF7">
    <property type="entry name" value="GOLGIN SUBFAMILY A MEMBER 5"/>
    <property type="match status" value="1"/>
</dbReference>
<feature type="compositionally biased region" description="Basic residues" evidence="7">
    <location>
        <begin position="1"/>
        <end position="10"/>
    </location>
</feature>
<organism evidence="9 10">
    <name type="scientific">Gossypium tomentosum</name>
    <name type="common">Hawaiian cotton</name>
    <name type="synonym">Gossypium sandvicense</name>
    <dbReference type="NCBI Taxonomy" id="34277"/>
    <lineage>
        <taxon>Eukaryota</taxon>
        <taxon>Viridiplantae</taxon>
        <taxon>Streptophyta</taxon>
        <taxon>Embryophyta</taxon>
        <taxon>Tracheophyta</taxon>
        <taxon>Spermatophyta</taxon>
        <taxon>Magnoliopsida</taxon>
        <taxon>eudicotyledons</taxon>
        <taxon>Gunneridae</taxon>
        <taxon>Pentapetalae</taxon>
        <taxon>rosids</taxon>
        <taxon>malvids</taxon>
        <taxon>Malvales</taxon>
        <taxon>Malvaceae</taxon>
        <taxon>Malvoideae</taxon>
        <taxon>Gossypium</taxon>
    </lineage>
</organism>
<dbReference type="GO" id="GO:0000139">
    <property type="term" value="C:Golgi membrane"/>
    <property type="evidence" value="ECO:0007669"/>
    <property type="project" value="UniProtKB-SubCell"/>
</dbReference>